<sequence>MAGPSTVNCGLEAICGDGLTEGGAEKLAMLMLVSPRVFLSTWAKSERDLAFKLLNEWDLVMYGAFVAVAVEVASFADEFDASELERGTWERGAGPGGPGIGLSPGTNAVW</sequence>
<dbReference type="EMBL" id="LGST01000008">
    <property type="protein sequence ID" value="KNE01881.1"/>
    <property type="molecule type" value="Genomic_DNA"/>
</dbReference>
<name>A0A0L0P773_CANAR</name>
<dbReference type="AlphaFoldDB" id="A0A0L0P773"/>
<reference evidence="3" key="1">
    <citation type="journal article" date="2015" name="BMC Genomics">
        <title>Draft genome of a commonly misdiagnosed multidrug resistant pathogen Candida auris.</title>
        <authorList>
            <person name="Chatterjee S."/>
            <person name="Alampalli S.V."/>
            <person name="Nageshan R.K."/>
            <person name="Chettiar S.T."/>
            <person name="Joshi S."/>
            <person name="Tatu U.S."/>
        </authorList>
    </citation>
    <scope>NUCLEOTIDE SEQUENCE [LARGE SCALE GENOMIC DNA]</scope>
    <source>
        <strain evidence="3">6684</strain>
    </source>
</reference>
<feature type="compositionally biased region" description="Gly residues" evidence="1">
    <location>
        <begin position="93"/>
        <end position="102"/>
    </location>
</feature>
<dbReference type="Proteomes" id="UP000037122">
    <property type="component" value="Unassembled WGS sequence"/>
</dbReference>
<evidence type="ECO:0000256" key="1">
    <source>
        <dbReference type="SAM" id="MobiDB-lite"/>
    </source>
</evidence>
<evidence type="ECO:0000313" key="3">
    <source>
        <dbReference type="Proteomes" id="UP000037122"/>
    </source>
</evidence>
<gene>
    <name evidence="2" type="ORF">QG37_01227</name>
</gene>
<organism evidence="2 3">
    <name type="scientific">Candidozyma auris</name>
    <name type="common">Yeast</name>
    <name type="synonym">Candida auris</name>
    <dbReference type="NCBI Taxonomy" id="498019"/>
    <lineage>
        <taxon>Eukaryota</taxon>
        <taxon>Fungi</taxon>
        <taxon>Dikarya</taxon>
        <taxon>Ascomycota</taxon>
        <taxon>Saccharomycotina</taxon>
        <taxon>Pichiomycetes</taxon>
        <taxon>Metschnikowiaceae</taxon>
        <taxon>Candidozyma</taxon>
    </lineage>
</organism>
<accession>A0A0L0P773</accession>
<dbReference type="VEuPathDB" id="FungiDB:QG37_01227"/>
<protein>
    <submittedName>
        <fullName evidence="2">Uncharacterized protein</fullName>
    </submittedName>
</protein>
<proteinExistence type="predicted"/>
<evidence type="ECO:0000313" key="2">
    <source>
        <dbReference type="EMBL" id="KNE01881.1"/>
    </source>
</evidence>
<feature type="region of interest" description="Disordered" evidence="1">
    <location>
        <begin position="86"/>
        <end position="110"/>
    </location>
</feature>
<comment type="caution">
    <text evidence="2">The sequence shown here is derived from an EMBL/GenBank/DDBJ whole genome shotgun (WGS) entry which is preliminary data.</text>
</comment>